<keyword evidence="2" id="KW-0547">Nucleotide-binding</keyword>
<dbReference type="Gene3D" id="3.40.50.300">
    <property type="entry name" value="P-loop containing nucleotide triphosphate hydrolases"/>
    <property type="match status" value="1"/>
</dbReference>
<dbReference type="InterPro" id="IPR027417">
    <property type="entry name" value="P-loop_NTPase"/>
</dbReference>
<dbReference type="GO" id="GO:0005524">
    <property type="term" value="F:ATP binding"/>
    <property type="evidence" value="ECO:0007669"/>
    <property type="project" value="UniProtKB-KW"/>
</dbReference>
<dbReference type="PANTHER" id="PTHR30258:SF3">
    <property type="entry name" value="SLL1921 PROTEIN"/>
    <property type="match status" value="1"/>
</dbReference>
<reference evidence="5 6" key="1">
    <citation type="journal article" date="2016" name="Nat. Commun.">
        <title>Thousands of microbial genomes shed light on interconnected biogeochemical processes in an aquifer system.</title>
        <authorList>
            <person name="Anantharaman K."/>
            <person name="Brown C.T."/>
            <person name="Hug L.A."/>
            <person name="Sharon I."/>
            <person name="Castelle C.J."/>
            <person name="Probst A.J."/>
            <person name="Thomas B.C."/>
            <person name="Singh A."/>
            <person name="Wilkins M.J."/>
            <person name="Karaoz U."/>
            <person name="Brodie E.L."/>
            <person name="Williams K.H."/>
            <person name="Hubbard S.S."/>
            <person name="Banfield J.F."/>
        </authorList>
    </citation>
    <scope>NUCLEOTIDE SEQUENCE [LARGE SCALE GENOMIC DNA]</scope>
</reference>
<evidence type="ECO:0000259" key="4">
    <source>
        <dbReference type="Pfam" id="PF00437"/>
    </source>
</evidence>
<dbReference type="PANTHER" id="PTHR30258">
    <property type="entry name" value="TYPE II SECRETION SYSTEM PROTEIN GSPE-RELATED"/>
    <property type="match status" value="1"/>
</dbReference>
<dbReference type="GO" id="GO:0016887">
    <property type="term" value="F:ATP hydrolysis activity"/>
    <property type="evidence" value="ECO:0007669"/>
    <property type="project" value="TreeGrafter"/>
</dbReference>
<dbReference type="EMBL" id="MFPV01000049">
    <property type="protein sequence ID" value="OGH60938.1"/>
    <property type="molecule type" value="Genomic_DNA"/>
</dbReference>
<dbReference type="InterPro" id="IPR001482">
    <property type="entry name" value="T2SS/T4SS_dom"/>
</dbReference>
<keyword evidence="3" id="KW-0067">ATP-binding</keyword>
<dbReference type="Pfam" id="PF00437">
    <property type="entry name" value="T2SSE"/>
    <property type="match status" value="1"/>
</dbReference>
<organism evidence="5 6">
    <name type="scientific">Candidatus Magasanikbacteria bacterium RIFCSPHIGHO2_01_FULL_50_8</name>
    <dbReference type="NCBI Taxonomy" id="1798674"/>
    <lineage>
        <taxon>Bacteria</taxon>
        <taxon>Candidatus Magasanikiibacteriota</taxon>
    </lineage>
</organism>
<dbReference type="AlphaFoldDB" id="A0A1F6LNI0"/>
<dbReference type="Proteomes" id="UP000176329">
    <property type="component" value="Unassembled WGS sequence"/>
</dbReference>
<accession>A0A1F6LNI0</accession>
<evidence type="ECO:0000256" key="3">
    <source>
        <dbReference type="ARBA" id="ARBA00022840"/>
    </source>
</evidence>
<evidence type="ECO:0000313" key="6">
    <source>
        <dbReference type="Proteomes" id="UP000176329"/>
    </source>
</evidence>
<dbReference type="GO" id="GO:0005886">
    <property type="term" value="C:plasma membrane"/>
    <property type="evidence" value="ECO:0007669"/>
    <property type="project" value="TreeGrafter"/>
</dbReference>
<dbReference type="Gene3D" id="3.30.450.90">
    <property type="match status" value="1"/>
</dbReference>
<evidence type="ECO:0000256" key="2">
    <source>
        <dbReference type="ARBA" id="ARBA00022741"/>
    </source>
</evidence>
<dbReference type="CDD" id="cd01129">
    <property type="entry name" value="PulE-GspE-like"/>
    <property type="match status" value="1"/>
</dbReference>
<evidence type="ECO:0000256" key="1">
    <source>
        <dbReference type="ARBA" id="ARBA00006611"/>
    </source>
</evidence>
<evidence type="ECO:0000313" key="5">
    <source>
        <dbReference type="EMBL" id="OGH60938.1"/>
    </source>
</evidence>
<sequence length="436" mass="47557">MLYASLPKITNISRDVTITQADLDKFAPLFNSLPELAAKMKEVNTTDFVALIFAAAFKMNASDVHVEAEETKVIVRLRLDGMLHEIGNVPSDAWKKIIGRIKLLSALKINIDDKPQDGRITLVLEMGKIDVRVSTIPTAYGESVVMRILKPQANVALDSLGIRGTAFDGLVHEIDRPNGMVITTGPTGSGKTTTLYTILKKKNQPGVKIITLEDPVEYKLEGVNQSQIDPSKGYTFADALKSILRQDPDICMVGEIRDLPTAEVAIQAALTGHLLLSTIHTNSAAGAIPRFLSMGVKPFLLAPALNAIIGQRLIRKLCEKCKVETALTPQDKERVAKTMSDLSPKANITFSIDTAKFYTAPGCPECRQLGFKGRIGIYEIFTMSPEIEKLILGAQMSEFDIQKQAMTDGMVTMAQDGILKAAEGLTPVSEVFRVSE</sequence>
<feature type="domain" description="Bacterial type II secretion system protein E" evidence="4">
    <location>
        <begin position="48"/>
        <end position="433"/>
    </location>
</feature>
<name>A0A1F6LNI0_9BACT</name>
<proteinExistence type="inferred from homology"/>
<gene>
    <name evidence="5" type="ORF">A2848_00085</name>
</gene>
<comment type="similarity">
    <text evidence="1">Belongs to the GSP E family.</text>
</comment>
<comment type="caution">
    <text evidence="5">The sequence shown here is derived from an EMBL/GenBank/DDBJ whole genome shotgun (WGS) entry which is preliminary data.</text>
</comment>
<dbReference type="SUPFAM" id="SSF52540">
    <property type="entry name" value="P-loop containing nucleoside triphosphate hydrolases"/>
    <property type="match status" value="1"/>
</dbReference>
<protein>
    <recommendedName>
        <fullName evidence="4">Bacterial type II secretion system protein E domain-containing protein</fullName>
    </recommendedName>
</protein>